<evidence type="ECO:0000256" key="14">
    <source>
        <dbReference type="RuleBase" id="RU000485"/>
    </source>
</evidence>
<evidence type="ECO:0000256" key="2">
    <source>
        <dbReference type="ARBA" id="ARBA00004874"/>
    </source>
</evidence>
<dbReference type="SMART" id="SM01350">
    <property type="entry name" value="6PGD"/>
    <property type="match status" value="1"/>
</dbReference>
<comment type="pathway">
    <text evidence="2 14">Carbohydrate degradation; pentose phosphate pathway; D-ribulose 5-phosphate from D-glucose 6-phosphate (oxidative stage): step 3/3.</text>
</comment>
<dbReference type="AlphaFoldDB" id="S7XRB7"/>
<keyword evidence="17" id="KW-1185">Reference proteome</keyword>
<dbReference type="Pfam" id="PF03446">
    <property type="entry name" value="NAD_binding_2"/>
    <property type="match status" value="1"/>
</dbReference>
<comment type="caution">
    <text evidence="16">The sequence shown here is derived from an EMBL/GenBank/DDBJ whole genome shotgun (WGS) entry which is preliminary data.</text>
</comment>
<dbReference type="Pfam" id="PF00393">
    <property type="entry name" value="6PGD"/>
    <property type="match status" value="1"/>
</dbReference>
<evidence type="ECO:0000256" key="13">
    <source>
        <dbReference type="PIRSR" id="PIRSR000109-2"/>
    </source>
</evidence>
<sequence>MDIGLVGLAVMGENLVLNIRDKGYTVSVYNRTYSKTEDFVKRSGVPGYKNLIDFIQSLKRPRKIILMVKSGMPVDIFLEQLKEHLTNEDIVIDCGNSNFKDTIMRISKYKEYFHFAGAGVSGGEEGARHGPSIMVGSNAYVWNNLKDIFCSIAAKSDDGSCCRLMGPDGAGHFVKMVHNGIEYGMMQMISEIYMIMAQYKTNEEISKIFEQWDKGICKGYLIEICNKIFKSKDDKYVIDEIDDKAEQKGTGSWCSILSLETGQYLPIITASVYARIISSKKELREKYSSLFHSNRENNEEIIKSLESAYYCGMICCYYEGLTFIRSISDLYSWNINLKEVIMAWKGGCIIRTQYLNVLKNMNLNEEPFKDFIELVKEHIYDLRKVIIYSVQQEIPTPALSASISFLDGLKTKKSGANLLQAMRDFFGAHMVTRNGGDKEHLNWDR</sequence>
<proteinExistence type="inferred from homology"/>
<dbReference type="InterPro" id="IPR006183">
    <property type="entry name" value="Pgluconate_DH"/>
</dbReference>
<feature type="binding site" description="in other chain" evidence="13">
    <location>
        <position position="248"/>
    </location>
    <ligand>
        <name>substrate</name>
        <note>ligand shared between dimeric partners</note>
    </ligand>
</feature>
<evidence type="ECO:0000256" key="1">
    <source>
        <dbReference type="ARBA" id="ARBA00002526"/>
    </source>
</evidence>
<evidence type="ECO:0000256" key="4">
    <source>
        <dbReference type="ARBA" id="ARBA00011738"/>
    </source>
</evidence>
<dbReference type="InterPro" id="IPR008927">
    <property type="entry name" value="6-PGluconate_DH-like_C_sf"/>
</dbReference>
<dbReference type="EMBL" id="ATCN01000733">
    <property type="protein sequence ID" value="EPR78513.1"/>
    <property type="molecule type" value="Genomic_DNA"/>
</dbReference>
<name>S7XRB7_SPRLO</name>
<feature type="active site" description="Proton acceptor" evidence="12">
    <location>
        <position position="175"/>
    </location>
</feature>
<dbReference type="HOGENOM" id="CLU_024540_4_1_1"/>
<evidence type="ECO:0000256" key="8">
    <source>
        <dbReference type="ARBA" id="ARBA00023002"/>
    </source>
</evidence>
<dbReference type="OMA" id="CVTHVGP"/>
<dbReference type="VEuPathDB" id="MicrosporidiaDB:SLOPH_50"/>
<dbReference type="NCBIfam" id="NF006765">
    <property type="entry name" value="PRK09287.1"/>
    <property type="match status" value="1"/>
</dbReference>
<dbReference type="InterPro" id="IPR006184">
    <property type="entry name" value="6PGdom_BS"/>
</dbReference>
<evidence type="ECO:0000256" key="9">
    <source>
        <dbReference type="ARBA" id="ARBA00023064"/>
    </source>
</evidence>
<feature type="binding site" description="in other chain" evidence="13">
    <location>
        <position position="183"/>
    </location>
    <ligand>
        <name>substrate</name>
        <note>ligand shared between dimeric partners</note>
    </ligand>
</feature>
<dbReference type="GO" id="GO:0019521">
    <property type="term" value="P:D-gluconate metabolic process"/>
    <property type="evidence" value="ECO:0007669"/>
    <property type="project" value="UniProtKB-KW"/>
</dbReference>
<evidence type="ECO:0000256" key="10">
    <source>
        <dbReference type="ARBA" id="ARBA00023126"/>
    </source>
</evidence>
<reference evidence="17" key="1">
    <citation type="journal article" date="2013" name="PLoS Genet.">
        <title>The genome of Spraguea lophii and the basis of host-microsporidian interactions.</title>
        <authorList>
            <person name="Campbell S.E."/>
            <person name="Williams T.A."/>
            <person name="Yousuf A."/>
            <person name="Soanes D.M."/>
            <person name="Paszkiewicz K.H."/>
            <person name="Williams B.A.P."/>
        </authorList>
    </citation>
    <scope>NUCLEOTIDE SEQUENCE [LARGE SCALE GENOMIC DNA]</scope>
    <source>
        <strain evidence="17">42_110</strain>
    </source>
</reference>
<feature type="binding site" evidence="13">
    <location>
        <position position="423"/>
    </location>
    <ligand>
        <name>substrate</name>
        <note>ligand shared between dimeric partners</note>
    </ligand>
</feature>
<feature type="active site" description="Proton donor" evidence="12">
    <location>
        <position position="182"/>
    </location>
</feature>
<dbReference type="FunFam" id="1.10.1040.10:FF:000032">
    <property type="entry name" value="6-phosphogluconate dehydrogenase, decarboxylating"/>
    <property type="match status" value="1"/>
</dbReference>
<dbReference type="GO" id="GO:0006098">
    <property type="term" value="P:pentose-phosphate shunt"/>
    <property type="evidence" value="ECO:0007669"/>
    <property type="project" value="UniProtKB-UniPathway"/>
</dbReference>
<feature type="binding site" description="in other chain" evidence="13">
    <location>
        <position position="275"/>
    </location>
    <ligand>
        <name>substrate</name>
        <note>ligand shared between dimeric partners</note>
    </ligand>
</feature>
<organism evidence="16 17">
    <name type="scientific">Spraguea lophii (strain 42_110)</name>
    <name type="common">Microsporidian parasite</name>
    <dbReference type="NCBI Taxonomy" id="1358809"/>
    <lineage>
        <taxon>Eukaryota</taxon>
        <taxon>Fungi</taxon>
        <taxon>Fungi incertae sedis</taxon>
        <taxon>Microsporidia</taxon>
        <taxon>Spragueidae</taxon>
        <taxon>Spraguea</taxon>
    </lineage>
</organism>
<dbReference type="NCBIfam" id="TIGR00873">
    <property type="entry name" value="gnd"/>
    <property type="match status" value="1"/>
</dbReference>
<dbReference type="InterPro" id="IPR013328">
    <property type="entry name" value="6PGD_dom2"/>
</dbReference>
<keyword evidence="7 14" id="KW-0521">NADP</keyword>
<comment type="catalytic activity">
    <reaction evidence="11 14">
        <text>6-phospho-D-gluconate + NADP(+) = D-ribulose 5-phosphate + CO2 + NADPH</text>
        <dbReference type="Rhea" id="RHEA:10116"/>
        <dbReference type="ChEBI" id="CHEBI:16526"/>
        <dbReference type="ChEBI" id="CHEBI:57783"/>
        <dbReference type="ChEBI" id="CHEBI:58121"/>
        <dbReference type="ChEBI" id="CHEBI:58349"/>
        <dbReference type="ChEBI" id="CHEBI:58759"/>
        <dbReference type="EC" id="1.1.1.44"/>
    </reaction>
</comment>
<dbReference type="GO" id="GO:0004616">
    <property type="term" value="F:phosphogluconate dehydrogenase (decarboxylating) activity"/>
    <property type="evidence" value="ECO:0007669"/>
    <property type="project" value="UniProtKB-EC"/>
</dbReference>
<dbReference type="Gene3D" id="1.10.1040.10">
    <property type="entry name" value="N-(1-d-carboxylethyl)-l-norvaline Dehydrogenase, domain 2"/>
    <property type="match status" value="1"/>
</dbReference>
<dbReference type="FunCoup" id="S7XRB7">
    <property type="interactions" value="148"/>
</dbReference>
<comment type="function">
    <text evidence="1">Catalyzes the oxidative decarboxylation of 6-phosphogluconate to ribulose 5-phosphate and CO(2), with concomitant reduction of NADP to NADPH.</text>
</comment>
<dbReference type="PIRSF" id="PIRSF000109">
    <property type="entry name" value="6PGD"/>
    <property type="match status" value="1"/>
</dbReference>
<dbReference type="GO" id="GO:0050661">
    <property type="term" value="F:NADP binding"/>
    <property type="evidence" value="ECO:0007669"/>
    <property type="project" value="InterPro"/>
</dbReference>
<keyword evidence="8 14" id="KW-0560">Oxidoreductase</keyword>
<evidence type="ECO:0000256" key="7">
    <source>
        <dbReference type="ARBA" id="ARBA00022857"/>
    </source>
</evidence>
<dbReference type="Proteomes" id="UP000014978">
    <property type="component" value="Unassembled WGS sequence"/>
</dbReference>
<dbReference type="InParanoid" id="S7XRB7"/>
<dbReference type="SUPFAM" id="SSF48179">
    <property type="entry name" value="6-phosphogluconate dehydrogenase C-terminal domain-like"/>
    <property type="match status" value="1"/>
</dbReference>
<feature type="binding site" description="in other chain" evidence="13">
    <location>
        <begin position="121"/>
        <end position="123"/>
    </location>
    <ligand>
        <name>substrate</name>
        <note>ligand shared between dimeric partners</note>
    </ligand>
</feature>
<feature type="binding site" description="in other chain" evidence="13">
    <location>
        <position position="96"/>
    </location>
    <ligand>
        <name>substrate</name>
        <note>ligand shared between dimeric partners</note>
    </ligand>
</feature>
<feature type="binding site" evidence="13">
    <location>
        <position position="429"/>
    </location>
    <ligand>
        <name>substrate</name>
        <note>ligand shared between dimeric partners</note>
    </ligand>
</feature>
<keyword evidence="10 14" id="KW-0570">Pentose shunt</keyword>
<dbReference type="Gene3D" id="1.20.5.320">
    <property type="entry name" value="6-Phosphogluconate Dehydrogenase, domain 3"/>
    <property type="match status" value="1"/>
</dbReference>
<dbReference type="UniPathway" id="UPA00115">
    <property type="reaction ID" value="UER00410"/>
</dbReference>
<evidence type="ECO:0000256" key="11">
    <source>
        <dbReference type="ARBA" id="ARBA00048640"/>
    </source>
</evidence>
<evidence type="ECO:0000256" key="3">
    <source>
        <dbReference type="ARBA" id="ARBA00008419"/>
    </source>
</evidence>
<evidence type="ECO:0000256" key="6">
    <source>
        <dbReference type="ARBA" id="ARBA00018193"/>
    </source>
</evidence>
<dbReference type="InterPro" id="IPR006115">
    <property type="entry name" value="6PGDH_NADP-bd"/>
</dbReference>
<evidence type="ECO:0000256" key="12">
    <source>
        <dbReference type="PIRSR" id="PIRSR000109-1"/>
    </source>
</evidence>
<dbReference type="InterPro" id="IPR036291">
    <property type="entry name" value="NAD(P)-bd_dom_sf"/>
</dbReference>
<evidence type="ECO:0000313" key="16">
    <source>
        <dbReference type="EMBL" id="EPR78513.1"/>
    </source>
</evidence>
<comment type="subunit">
    <text evidence="4">Homodimer.</text>
</comment>
<evidence type="ECO:0000313" key="17">
    <source>
        <dbReference type="Proteomes" id="UP000014978"/>
    </source>
</evidence>
<dbReference type="OrthoDB" id="434986at2759"/>
<dbReference type="InterPro" id="IPR006113">
    <property type="entry name" value="6PGDH_Gnd/GntZ"/>
</dbReference>
<dbReference type="PROSITE" id="PS00461">
    <property type="entry name" value="6PGD"/>
    <property type="match status" value="1"/>
</dbReference>
<evidence type="ECO:0000256" key="5">
    <source>
        <dbReference type="ARBA" id="ARBA00013011"/>
    </source>
</evidence>
<dbReference type="PANTHER" id="PTHR11811">
    <property type="entry name" value="6-PHOSPHOGLUCONATE DEHYDROGENASE"/>
    <property type="match status" value="1"/>
</dbReference>
<protein>
    <recommendedName>
        <fullName evidence="6 14">6-phosphogluconate dehydrogenase, decarboxylating</fullName>
        <ecNumber evidence="5 14">1.1.1.44</ecNumber>
    </recommendedName>
</protein>
<dbReference type="EC" id="1.1.1.44" evidence="5 14"/>
<dbReference type="SUPFAM" id="SSF51735">
    <property type="entry name" value="NAD(P)-binding Rossmann-fold domains"/>
    <property type="match status" value="1"/>
</dbReference>
<feature type="domain" description="6-phosphogluconate dehydrogenase C-terminal" evidence="15">
    <location>
        <begin position="171"/>
        <end position="444"/>
    </location>
</feature>
<evidence type="ECO:0000259" key="15">
    <source>
        <dbReference type="SMART" id="SM01350"/>
    </source>
</evidence>
<feature type="binding site" description="in other chain" evidence="13">
    <location>
        <begin position="178"/>
        <end position="179"/>
    </location>
    <ligand>
        <name>substrate</name>
        <note>ligand shared between dimeric partners</note>
    </ligand>
</feature>
<dbReference type="PRINTS" id="PR00076">
    <property type="entry name" value="6PGDHDRGNASE"/>
</dbReference>
<dbReference type="InterPro" id="IPR006114">
    <property type="entry name" value="6PGDH_C"/>
</dbReference>
<accession>S7XRB7</accession>
<dbReference type="Gene3D" id="3.40.50.720">
    <property type="entry name" value="NAD(P)-binding Rossmann-like Domain"/>
    <property type="match status" value="1"/>
</dbReference>
<dbReference type="STRING" id="1358809.S7XRB7"/>
<keyword evidence="9 14" id="KW-0311">Gluconate utilization</keyword>
<gene>
    <name evidence="16" type="ORF">SLOPH_50</name>
</gene>
<comment type="similarity">
    <text evidence="3 14">Belongs to the 6-phosphogluconate dehydrogenase family.</text>
</comment>